<evidence type="ECO:0000259" key="2">
    <source>
        <dbReference type="Pfam" id="PF18902"/>
    </source>
</evidence>
<dbReference type="Proteomes" id="UP001231362">
    <property type="component" value="Unassembled WGS sequence"/>
</dbReference>
<feature type="transmembrane region" description="Helical" evidence="1">
    <location>
        <begin position="35"/>
        <end position="59"/>
    </location>
</feature>
<keyword evidence="1" id="KW-0812">Transmembrane</keyword>
<dbReference type="InterPro" id="IPR043717">
    <property type="entry name" value="DUF5658"/>
</dbReference>
<comment type="caution">
    <text evidence="3">The sequence shown here is derived from an EMBL/GenBank/DDBJ whole genome shotgun (WGS) entry which is preliminary data.</text>
</comment>
<keyword evidence="4" id="KW-1185">Reference proteome</keyword>
<dbReference type="Pfam" id="PF18902">
    <property type="entry name" value="DUF5658"/>
    <property type="match status" value="1"/>
</dbReference>
<dbReference type="EMBL" id="JAUSTU010000005">
    <property type="protein sequence ID" value="MDQ0155108.1"/>
    <property type="molecule type" value="Genomic_DNA"/>
</dbReference>
<name>A0ABT9V2D1_9BACL</name>
<protein>
    <recommendedName>
        <fullName evidence="2">DUF5658 domain-containing protein</fullName>
    </recommendedName>
</protein>
<evidence type="ECO:0000256" key="1">
    <source>
        <dbReference type="SAM" id="Phobius"/>
    </source>
</evidence>
<accession>A0ABT9V2D1</accession>
<dbReference type="RefSeq" id="WP_307149681.1">
    <property type="nucleotide sequence ID" value="NZ_JAUSTU010000005.1"/>
</dbReference>
<evidence type="ECO:0000313" key="4">
    <source>
        <dbReference type="Proteomes" id="UP001231362"/>
    </source>
</evidence>
<feature type="transmembrane region" description="Helical" evidence="1">
    <location>
        <begin position="71"/>
        <end position="97"/>
    </location>
</feature>
<gene>
    <name evidence="3" type="ORF">J2S07_001412</name>
</gene>
<organism evidence="3 4">
    <name type="scientific">Anoxybacillus andreesenii</name>
    <dbReference type="NCBI Taxonomy" id="1325932"/>
    <lineage>
        <taxon>Bacteria</taxon>
        <taxon>Bacillati</taxon>
        <taxon>Bacillota</taxon>
        <taxon>Bacilli</taxon>
        <taxon>Bacillales</taxon>
        <taxon>Anoxybacillaceae</taxon>
        <taxon>Anoxybacillus</taxon>
    </lineage>
</organism>
<keyword evidence="1" id="KW-0472">Membrane</keyword>
<proteinExistence type="predicted"/>
<reference evidence="3 4" key="1">
    <citation type="submission" date="2023-07" db="EMBL/GenBank/DDBJ databases">
        <title>Genomic Encyclopedia of Type Strains, Phase IV (KMG-IV): sequencing the most valuable type-strain genomes for metagenomic binning, comparative biology and taxonomic classification.</title>
        <authorList>
            <person name="Goeker M."/>
        </authorList>
    </citation>
    <scope>NUCLEOTIDE SEQUENCE [LARGE SCALE GENOMIC DNA]</scope>
    <source>
        <strain evidence="3 4">DSM 23948</strain>
    </source>
</reference>
<sequence length="100" mass="11670">MSKIFIFLSVLNVFDGFVTFIGVRGDMIEEYNPFMAYLIDVAPWSFLIVKVLLSLFLLIISRILMEQSISFILRFLALISVTLYITVTATHFVWLYFLIF</sequence>
<feature type="transmembrane region" description="Helical" evidence="1">
    <location>
        <begin position="5"/>
        <end position="23"/>
    </location>
</feature>
<keyword evidence="1" id="KW-1133">Transmembrane helix</keyword>
<evidence type="ECO:0000313" key="3">
    <source>
        <dbReference type="EMBL" id="MDQ0155108.1"/>
    </source>
</evidence>
<feature type="domain" description="DUF5658" evidence="2">
    <location>
        <begin position="6"/>
        <end position="96"/>
    </location>
</feature>